<evidence type="ECO:0000256" key="6">
    <source>
        <dbReference type="ARBA" id="ARBA00022840"/>
    </source>
</evidence>
<dbReference type="EMBL" id="JAQIZT010000001">
    <property type="protein sequence ID" value="KAJ7009623.1"/>
    <property type="molecule type" value="Genomic_DNA"/>
</dbReference>
<evidence type="ECO:0000256" key="1">
    <source>
        <dbReference type="ARBA" id="ARBA00010886"/>
    </source>
</evidence>
<sequence length="101" mass="11933">METKSKEMVSKMDDYEVIEQIGRGTFGAAFLVLHKFENKRYVLKKIRLAKQTEKFKQTAYQEMNLISKLNNPYIVQYKDSWVEKVAFSNLFLFAHVVLPHN</sequence>
<evidence type="ECO:0000313" key="10">
    <source>
        <dbReference type="Proteomes" id="UP001164929"/>
    </source>
</evidence>
<evidence type="ECO:0000256" key="3">
    <source>
        <dbReference type="ARBA" id="ARBA00022679"/>
    </source>
</evidence>
<evidence type="ECO:0000256" key="7">
    <source>
        <dbReference type="PROSITE-ProRule" id="PRU10141"/>
    </source>
</evidence>
<name>A0AAD6WE96_9ROSI</name>
<dbReference type="InterPro" id="IPR011009">
    <property type="entry name" value="Kinase-like_dom_sf"/>
</dbReference>
<evidence type="ECO:0000259" key="8">
    <source>
        <dbReference type="PROSITE" id="PS50011"/>
    </source>
</evidence>
<keyword evidence="5 9" id="KW-0418">Kinase</keyword>
<dbReference type="GO" id="GO:0055028">
    <property type="term" value="C:cortical microtubule"/>
    <property type="evidence" value="ECO:0007669"/>
    <property type="project" value="TreeGrafter"/>
</dbReference>
<dbReference type="GO" id="GO:0004674">
    <property type="term" value="F:protein serine/threonine kinase activity"/>
    <property type="evidence" value="ECO:0007669"/>
    <property type="project" value="UniProtKB-KW"/>
</dbReference>
<dbReference type="GO" id="GO:0005524">
    <property type="term" value="F:ATP binding"/>
    <property type="evidence" value="ECO:0007669"/>
    <property type="project" value="UniProtKB-UniRule"/>
</dbReference>
<dbReference type="Gene3D" id="3.30.200.20">
    <property type="entry name" value="Phosphorylase Kinase, domain 1"/>
    <property type="match status" value="1"/>
</dbReference>
<proteinExistence type="inferred from homology"/>
<comment type="similarity">
    <text evidence="1">Belongs to the protein kinase superfamily. NEK Ser/Thr protein kinase family. NIMA subfamily.</text>
</comment>
<protein>
    <submittedName>
        <fullName evidence="9">Serine/threonine-protein kinase Nek6-like</fullName>
    </submittedName>
</protein>
<keyword evidence="4 7" id="KW-0547">Nucleotide-binding</keyword>
<dbReference type="PROSITE" id="PS50011">
    <property type="entry name" value="PROTEIN_KINASE_DOM"/>
    <property type="match status" value="1"/>
</dbReference>
<keyword evidence="3" id="KW-0808">Transferase</keyword>
<gene>
    <name evidence="9" type="ORF">NC653_000348</name>
</gene>
<evidence type="ECO:0000256" key="4">
    <source>
        <dbReference type="ARBA" id="ARBA00022741"/>
    </source>
</evidence>
<evidence type="ECO:0000256" key="5">
    <source>
        <dbReference type="ARBA" id="ARBA00022777"/>
    </source>
</evidence>
<dbReference type="Pfam" id="PF00069">
    <property type="entry name" value="Pkinase"/>
    <property type="match status" value="1"/>
</dbReference>
<keyword evidence="2" id="KW-0723">Serine/threonine-protein kinase</keyword>
<dbReference type="PANTHER" id="PTHR43671">
    <property type="entry name" value="SERINE/THREONINE-PROTEIN KINASE NEK"/>
    <property type="match status" value="1"/>
</dbReference>
<comment type="caution">
    <text evidence="9">The sequence shown here is derived from an EMBL/GenBank/DDBJ whole genome shotgun (WGS) entry which is preliminary data.</text>
</comment>
<dbReference type="FunFam" id="3.30.200.20:FF:000097">
    <property type="entry name" value="Probable serine/threonine-protein kinase nek1"/>
    <property type="match status" value="1"/>
</dbReference>
<keyword evidence="6 7" id="KW-0067">ATP-binding</keyword>
<dbReference type="InterPro" id="IPR000719">
    <property type="entry name" value="Prot_kinase_dom"/>
</dbReference>
<feature type="binding site" evidence="7">
    <location>
        <position position="44"/>
    </location>
    <ligand>
        <name>ATP</name>
        <dbReference type="ChEBI" id="CHEBI:30616"/>
    </ligand>
</feature>
<dbReference type="GO" id="GO:0007017">
    <property type="term" value="P:microtubule-based process"/>
    <property type="evidence" value="ECO:0007669"/>
    <property type="project" value="TreeGrafter"/>
</dbReference>
<dbReference type="InterPro" id="IPR050660">
    <property type="entry name" value="NEK_Ser/Thr_kinase"/>
</dbReference>
<evidence type="ECO:0000313" key="9">
    <source>
        <dbReference type="EMBL" id="KAJ7009623.1"/>
    </source>
</evidence>
<keyword evidence="10" id="KW-1185">Reference proteome</keyword>
<evidence type="ECO:0000256" key="2">
    <source>
        <dbReference type="ARBA" id="ARBA00022527"/>
    </source>
</evidence>
<feature type="domain" description="Protein kinase" evidence="8">
    <location>
        <begin position="15"/>
        <end position="101"/>
    </location>
</feature>
<dbReference type="SUPFAM" id="SSF56112">
    <property type="entry name" value="Protein kinase-like (PK-like)"/>
    <property type="match status" value="1"/>
</dbReference>
<dbReference type="AlphaFoldDB" id="A0AAD6WE96"/>
<reference evidence="9 10" key="1">
    <citation type="journal article" date="2023" name="Mol. Ecol. Resour.">
        <title>Chromosome-level genome assembly of a triploid poplar Populus alba 'Berolinensis'.</title>
        <authorList>
            <person name="Chen S."/>
            <person name="Yu Y."/>
            <person name="Wang X."/>
            <person name="Wang S."/>
            <person name="Zhang T."/>
            <person name="Zhou Y."/>
            <person name="He R."/>
            <person name="Meng N."/>
            <person name="Wang Y."/>
            <person name="Liu W."/>
            <person name="Liu Z."/>
            <person name="Liu J."/>
            <person name="Guo Q."/>
            <person name="Huang H."/>
            <person name="Sederoff R.R."/>
            <person name="Wang G."/>
            <person name="Qu G."/>
            <person name="Chen S."/>
        </authorList>
    </citation>
    <scope>NUCLEOTIDE SEQUENCE [LARGE SCALE GENOMIC DNA]</scope>
    <source>
        <strain evidence="9">SC-2020</strain>
    </source>
</reference>
<accession>A0AAD6WE96</accession>
<dbReference type="Proteomes" id="UP001164929">
    <property type="component" value="Chromosome 1"/>
</dbReference>
<dbReference type="PANTHER" id="PTHR43671:SF76">
    <property type="entry name" value="SERINE_THREONINE-PROTEIN KINASE NEK7"/>
    <property type="match status" value="1"/>
</dbReference>
<dbReference type="InterPro" id="IPR017441">
    <property type="entry name" value="Protein_kinase_ATP_BS"/>
</dbReference>
<organism evidence="9 10">
    <name type="scientific">Populus alba x Populus x berolinensis</name>
    <dbReference type="NCBI Taxonomy" id="444605"/>
    <lineage>
        <taxon>Eukaryota</taxon>
        <taxon>Viridiplantae</taxon>
        <taxon>Streptophyta</taxon>
        <taxon>Embryophyta</taxon>
        <taxon>Tracheophyta</taxon>
        <taxon>Spermatophyta</taxon>
        <taxon>Magnoliopsida</taxon>
        <taxon>eudicotyledons</taxon>
        <taxon>Gunneridae</taxon>
        <taxon>Pentapetalae</taxon>
        <taxon>rosids</taxon>
        <taxon>fabids</taxon>
        <taxon>Malpighiales</taxon>
        <taxon>Salicaceae</taxon>
        <taxon>Saliceae</taxon>
        <taxon>Populus</taxon>
    </lineage>
</organism>
<dbReference type="PROSITE" id="PS00107">
    <property type="entry name" value="PROTEIN_KINASE_ATP"/>
    <property type="match status" value="1"/>
</dbReference>